<organism evidence="6 7">
    <name type="scientific">Brucella haematophila</name>
    <dbReference type="NCBI Taxonomy" id="419474"/>
    <lineage>
        <taxon>Bacteria</taxon>
        <taxon>Pseudomonadati</taxon>
        <taxon>Pseudomonadota</taxon>
        <taxon>Alphaproteobacteria</taxon>
        <taxon>Hyphomicrobiales</taxon>
        <taxon>Brucellaceae</taxon>
        <taxon>Brucella/Ochrobactrum group</taxon>
        <taxon>Brucella</taxon>
    </lineage>
</organism>
<dbReference type="HAMAP" id="MF_00010">
    <property type="entry name" value="UPF0060"/>
    <property type="match status" value="1"/>
</dbReference>
<evidence type="ECO:0000313" key="6">
    <source>
        <dbReference type="EMBL" id="NKC02956.1"/>
    </source>
</evidence>
<evidence type="ECO:0000256" key="1">
    <source>
        <dbReference type="ARBA" id="ARBA00022475"/>
    </source>
</evidence>
<accession>A0ABX1DJJ2</accession>
<keyword evidence="3 5" id="KW-1133">Transmembrane helix</keyword>
<reference evidence="6 7" key="1">
    <citation type="submission" date="2020-03" db="EMBL/GenBank/DDBJ databases">
        <title>Whole genome sequencing of clinical and environmental type strains of Ochrobactrum.</title>
        <authorList>
            <person name="Dharne M."/>
        </authorList>
    </citation>
    <scope>NUCLEOTIDE SEQUENCE [LARGE SCALE GENOMIC DNA]</scope>
    <source>
        <strain evidence="6 7">CIP 109452</strain>
    </source>
</reference>
<dbReference type="InterPro" id="IPR037185">
    <property type="entry name" value="EmrE-like"/>
</dbReference>
<dbReference type="PANTHER" id="PTHR36116">
    <property type="entry name" value="UPF0060 MEMBRANE PROTEIN YNFA"/>
    <property type="match status" value="1"/>
</dbReference>
<feature type="transmembrane region" description="Helical" evidence="5">
    <location>
        <begin position="56"/>
        <end position="76"/>
    </location>
</feature>
<evidence type="ECO:0000256" key="4">
    <source>
        <dbReference type="ARBA" id="ARBA00023136"/>
    </source>
</evidence>
<keyword evidence="7" id="KW-1185">Reference proteome</keyword>
<keyword evidence="1 5" id="KW-1003">Cell membrane</keyword>
<dbReference type="NCBIfam" id="NF002586">
    <property type="entry name" value="PRK02237.1"/>
    <property type="match status" value="1"/>
</dbReference>
<protein>
    <submittedName>
        <fullName evidence="6">YnfA family protein</fullName>
    </submittedName>
</protein>
<sequence length="143" mass="15465">MQSIIYAAAAICEIAGCFAFWAWLKLDKSPLWLIPGMASLALFAYFLTLIESDTAGRAYAAYGGIYIVASIVWIWVAEGAKPDRWDITGACVALAGTCRLSRLCRGLSQYALFSTPPRDGEITGTSFMSSLSAKKNPPQWAAV</sequence>
<dbReference type="SUPFAM" id="SSF103481">
    <property type="entry name" value="Multidrug resistance efflux transporter EmrE"/>
    <property type="match status" value="1"/>
</dbReference>
<keyword evidence="4 5" id="KW-0472">Membrane</keyword>
<keyword evidence="2 5" id="KW-0812">Transmembrane</keyword>
<dbReference type="EMBL" id="JAAVLN010000001">
    <property type="protein sequence ID" value="NKC02956.1"/>
    <property type="molecule type" value="Genomic_DNA"/>
</dbReference>
<evidence type="ECO:0000256" key="2">
    <source>
        <dbReference type="ARBA" id="ARBA00022692"/>
    </source>
</evidence>
<proteinExistence type="inferred from homology"/>
<gene>
    <name evidence="6" type="ORF">HED55_05085</name>
</gene>
<feature type="transmembrane region" description="Helical" evidence="5">
    <location>
        <begin position="6"/>
        <end position="24"/>
    </location>
</feature>
<comment type="similarity">
    <text evidence="5">Belongs to the UPF0060 family.</text>
</comment>
<evidence type="ECO:0000256" key="5">
    <source>
        <dbReference type="HAMAP-Rule" id="MF_00010"/>
    </source>
</evidence>
<comment type="subcellular location">
    <subcellularLocation>
        <location evidence="5">Cell membrane</location>
        <topology evidence="5">Multi-pass membrane protein</topology>
    </subcellularLocation>
</comment>
<comment type="caution">
    <text evidence="6">The sequence shown here is derived from an EMBL/GenBank/DDBJ whole genome shotgun (WGS) entry which is preliminary data.</text>
</comment>
<evidence type="ECO:0000313" key="7">
    <source>
        <dbReference type="Proteomes" id="UP000704467"/>
    </source>
</evidence>
<evidence type="ECO:0000256" key="3">
    <source>
        <dbReference type="ARBA" id="ARBA00022989"/>
    </source>
</evidence>
<feature type="transmembrane region" description="Helical" evidence="5">
    <location>
        <begin position="31"/>
        <end position="50"/>
    </location>
</feature>
<name>A0ABX1DJJ2_9HYPH</name>
<dbReference type="PANTHER" id="PTHR36116:SF1">
    <property type="entry name" value="UPF0060 MEMBRANE PROTEIN YNFA"/>
    <property type="match status" value="1"/>
</dbReference>
<dbReference type="Pfam" id="PF02694">
    <property type="entry name" value="UPF0060"/>
    <property type="match status" value="1"/>
</dbReference>
<dbReference type="InterPro" id="IPR003844">
    <property type="entry name" value="UPF0060"/>
</dbReference>
<dbReference type="Proteomes" id="UP000704467">
    <property type="component" value="Unassembled WGS sequence"/>
</dbReference>